<dbReference type="AlphaFoldDB" id="A0A7X4KAE4"/>
<gene>
    <name evidence="2" type="ORF">GTP45_04670</name>
</gene>
<name>A0A7X4KAE4_9BURK</name>
<dbReference type="Proteomes" id="UP000450012">
    <property type="component" value="Unassembled WGS sequence"/>
</dbReference>
<evidence type="ECO:0000313" key="3">
    <source>
        <dbReference type="Proteomes" id="UP000450012"/>
    </source>
</evidence>
<keyword evidence="3" id="KW-1185">Reference proteome</keyword>
<evidence type="ECO:0000256" key="1">
    <source>
        <dbReference type="SAM" id="MobiDB-lite"/>
    </source>
</evidence>
<organism evidence="2 3">
    <name type="scientific">Duganella rivi</name>
    <dbReference type="NCBI Taxonomy" id="2666083"/>
    <lineage>
        <taxon>Bacteria</taxon>
        <taxon>Pseudomonadati</taxon>
        <taxon>Pseudomonadota</taxon>
        <taxon>Betaproteobacteria</taxon>
        <taxon>Burkholderiales</taxon>
        <taxon>Oxalobacteraceae</taxon>
        <taxon>Telluria group</taxon>
        <taxon>Duganella</taxon>
    </lineage>
</organism>
<dbReference type="RefSeq" id="WP_161012740.1">
    <property type="nucleotide sequence ID" value="NZ_WWCK01000002.1"/>
</dbReference>
<reference evidence="2 3" key="1">
    <citation type="submission" date="2019-12" db="EMBL/GenBank/DDBJ databases">
        <title>Novel species isolated from a subtropical stream in China.</title>
        <authorList>
            <person name="Lu H."/>
        </authorList>
    </citation>
    <scope>NUCLEOTIDE SEQUENCE [LARGE SCALE GENOMIC DNA]</scope>
    <source>
        <strain evidence="2 3">FT55W</strain>
    </source>
</reference>
<evidence type="ECO:0000313" key="2">
    <source>
        <dbReference type="EMBL" id="MYM66129.1"/>
    </source>
</evidence>
<comment type="caution">
    <text evidence="2">The sequence shown here is derived from an EMBL/GenBank/DDBJ whole genome shotgun (WGS) entry which is preliminary data.</text>
</comment>
<protein>
    <submittedName>
        <fullName evidence="2">Uncharacterized protein</fullName>
    </submittedName>
</protein>
<proteinExistence type="predicted"/>
<feature type="region of interest" description="Disordered" evidence="1">
    <location>
        <begin position="1"/>
        <end position="20"/>
    </location>
</feature>
<sequence>MSTKRKRAVSAPPKTAKAMPPPAIDIELLLTLGEDRLRFDCEESDNVYFMAELIDPM</sequence>
<accession>A0A7X4KAE4</accession>
<dbReference type="EMBL" id="WWCK01000002">
    <property type="protein sequence ID" value="MYM66129.1"/>
    <property type="molecule type" value="Genomic_DNA"/>
</dbReference>